<organism evidence="1 2">
    <name type="scientific">Paenibacillus alvei</name>
    <name type="common">Bacillus alvei</name>
    <dbReference type="NCBI Taxonomy" id="44250"/>
    <lineage>
        <taxon>Bacteria</taxon>
        <taxon>Bacillati</taxon>
        <taxon>Bacillota</taxon>
        <taxon>Bacilli</taxon>
        <taxon>Bacillales</taxon>
        <taxon>Paenibacillaceae</taxon>
        <taxon>Paenibacillus</taxon>
    </lineage>
</organism>
<dbReference type="EMBL" id="JAMDLY010000005">
    <property type="protein sequence ID" value="MCY9527981.1"/>
    <property type="molecule type" value="Genomic_DNA"/>
</dbReference>
<protein>
    <submittedName>
        <fullName evidence="1">Uncharacterized protein</fullName>
    </submittedName>
</protein>
<evidence type="ECO:0000313" key="2">
    <source>
        <dbReference type="Proteomes" id="UP001527090"/>
    </source>
</evidence>
<keyword evidence="2" id="KW-1185">Reference proteome</keyword>
<dbReference type="RefSeq" id="WP_268631501.1">
    <property type="nucleotide sequence ID" value="NZ_JAMDLY010000005.1"/>
</dbReference>
<reference evidence="1 2" key="1">
    <citation type="submission" date="2022-05" db="EMBL/GenBank/DDBJ databases">
        <title>Genome Sequencing of Bee-Associated Microbes.</title>
        <authorList>
            <person name="Dunlap C."/>
        </authorList>
    </citation>
    <scope>NUCLEOTIDE SEQUENCE [LARGE SCALE GENOMIC DNA]</scope>
    <source>
        <strain evidence="1 2">NRRL NRS-750</strain>
    </source>
</reference>
<proteinExistence type="predicted"/>
<dbReference type="Proteomes" id="UP001527090">
    <property type="component" value="Unassembled WGS sequence"/>
</dbReference>
<name>A0ABT4E2N1_PAEAL</name>
<accession>A0ABT4E2N1</accession>
<evidence type="ECO:0000313" key="1">
    <source>
        <dbReference type="EMBL" id="MCY9527981.1"/>
    </source>
</evidence>
<gene>
    <name evidence="1" type="ORF">M5X04_01325</name>
</gene>
<comment type="caution">
    <text evidence="1">The sequence shown here is derived from an EMBL/GenBank/DDBJ whole genome shotgun (WGS) entry which is preliminary data.</text>
</comment>
<sequence>MTINVLLAKFEVKRVDWLKNCYSYEQLTNLAAHLKIQKKLPGSASISK</sequence>